<dbReference type="AlphaFoldDB" id="A0A2W4D972"/>
<keyword evidence="1" id="KW-0732">Signal</keyword>
<dbReference type="EMBL" id="PCDP01000035">
    <property type="protein sequence ID" value="PZM13724.1"/>
    <property type="molecule type" value="Genomic_DNA"/>
</dbReference>
<comment type="caution">
    <text evidence="2">The sequence shown here is derived from an EMBL/GenBank/DDBJ whole genome shotgun (WGS) entry which is preliminary data.</text>
</comment>
<dbReference type="RefSeq" id="WP_111160574.1">
    <property type="nucleotide sequence ID" value="NZ_PCDP01000035.1"/>
</dbReference>
<evidence type="ECO:0000256" key="1">
    <source>
        <dbReference type="SAM" id="SignalP"/>
    </source>
</evidence>
<sequence>MTTILAKAGIAALIALGSMSAMISTASAAPLGGVVHEVRYDHHRARVCSPVVAVRKARAHGMRHAHVAEIAPRRVIVEGRGRYGRDRIVFANVPGCPVIRR</sequence>
<evidence type="ECO:0000313" key="3">
    <source>
        <dbReference type="Proteomes" id="UP000248925"/>
    </source>
</evidence>
<gene>
    <name evidence="2" type="ORF">CPY51_12635</name>
</gene>
<feature type="signal peptide" evidence="1">
    <location>
        <begin position="1"/>
        <end position="28"/>
    </location>
</feature>
<dbReference type="Proteomes" id="UP000248925">
    <property type="component" value="Unassembled WGS sequence"/>
</dbReference>
<proteinExistence type="predicted"/>
<protein>
    <recommendedName>
        <fullName evidence="4">Antifreeze protein</fullName>
    </recommendedName>
</protein>
<keyword evidence="3" id="KW-1185">Reference proteome</keyword>
<name>A0A2W4D972_9HYPH</name>
<evidence type="ECO:0000313" key="2">
    <source>
        <dbReference type="EMBL" id="PZM13724.1"/>
    </source>
</evidence>
<evidence type="ECO:0008006" key="4">
    <source>
        <dbReference type="Google" id="ProtNLM"/>
    </source>
</evidence>
<accession>A0A2W4D972</accession>
<reference evidence="2 3" key="1">
    <citation type="journal article" date="2018" name="Sci. Rep.">
        <title>Rhizobium tumorigenes sp. nov., a novel plant tumorigenic bacterium isolated from cane gall tumors on thornless blackberry.</title>
        <authorList>
            <person name="Kuzmanovi N."/>
            <person name="Smalla K."/>
            <person name="Gronow S."/>
            <person name="PuBawska J."/>
        </authorList>
    </citation>
    <scope>NUCLEOTIDE SEQUENCE [LARGE SCALE GENOMIC DNA]</scope>
    <source>
        <strain evidence="2 3">CCBAU 85046</strain>
    </source>
</reference>
<organism evidence="2 3">
    <name type="scientific">Rhizobium tubonense</name>
    <dbReference type="NCBI Taxonomy" id="484088"/>
    <lineage>
        <taxon>Bacteria</taxon>
        <taxon>Pseudomonadati</taxon>
        <taxon>Pseudomonadota</taxon>
        <taxon>Alphaproteobacteria</taxon>
        <taxon>Hyphomicrobiales</taxon>
        <taxon>Rhizobiaceae</taxon>
        <taxon>Rhizobium/Agrobacterium group</taxon>
        <taxon>Rhizobium</taxon>
    </lineage>
</organism>
<feature type="chain" id="PRO_5015948679" description="Antifreeze protein" evidence="1">
    <location>
        <begin position="29"/>
        <end position="101"/>
    </location>
</feature>
<dbReference type="OrthoDB" id="8453806at2"/>